<dbReference type="GO" id="GO:0005886">
    <property type="term" value="C:plasma membrane"/>
    <property type="evidence" value="ECO:0007669"/>
    <property type="project" value="UniProtKB-SubCell"/>
</dbReference>
<comment type="caution">
    <text evidence="8">The sequence shown here is derived from an EMBL/GenBank/DDBJ whole genome shotgun (WGS) entry which is preliminary data.</text>
</comment>
<gene>
    <name evidence="8" type="ORF">GGR13_003081</name>
</gene>
<evidence type="ECO:0000313" key="9">
    <source>
        <dbReference type="Proteomes" id="UP000545037"/>
    </source>
</evidence>
<dbReference type="PANTHER" id="PTHR33567">
    <property type="entry name" value="CHROMATE ION TRANSPORTER (EUROFUNG)"/>
    <property type="match status" value="1"/>
</dbReference>
<dbReference type="PIRSF" id="PIRSF004810">
    <property type="entry name" value="ChrA"/>
    <property type="match status" value="1"/>
</dbReference>
<dbReference type="EMBL" id="JACHOR010000005">
    <property type="protein sequence ID" value="MBB5747460.1"/>
    <property type="molecule type" value="Genomic_DNA"/>
</dbReference>
<feature type="transmembrane region" description="Helical" evidence="7">
    <location>
        <begin position="253"/>
        <end position="271"/>
    </location>
</feature>
<evidence type="ECO:0000256" key="2">
    <source>
        <dbReference type="ARBA" id="ARBA00005262"/>
    </source>
</evidence>
<feature type="transmembrane region" description="Helical" evidence="7">
    <location>
        <begin position="93"/>
        <end position="115"/>
    </location>
</feature>
<keyword evidence="6 7" id="KW-0472">Membrane</keyword>
<evidence type="ECO:0000256" key="1">
    <source>
        <dbReference type="ARBA" id="ARBA00004651"/>
    </source>
</evidence>
<feature type="transmembrane region" description="Helical" evidence="7">
    <location>
        <begin position="399"/>
        <end position="416"/>
    </location>
</feature>
<name>A0A7W9FFL3_9CAUL</name>
<dbReference type="GO" id="GO:0015109">
    <property type="term" value="F:chromate transmembrane transporter activity"/>
    <property type="evidence" value="ECO:0007669"/>
    <property type="project" value="InterPro"/>
</dbReference>
<evidence type="ECO:0000256" key="7">
    <source>
        <dbReference type="SAM" id="Phobius"/>
    </source>
</evidence>
<keyword evidence="9" id="KW-1185">Reference proteome</keyword>
<reference evidence="8 9" key="1">
    <citation type="submission" date="2020-08" db="EMBL/GenBank/DDBJ databases">
        <title>Genomic Encyclopedia of Type Strains, Phase IV (KMG-IV): sequencing the most valuable type-strain genomes for metagenomic binning, comparative biology and taxonomic classification.</title>
        <authorList>
            <person name="Goeker M."/>
        </authorList>
    </citation>
    <scope>NUCLEOTIDE SEQUENCE [LARGE SCALE GENOMIC DNA]</scope>
    <source>
        <strain evidence="8 9">DSM 4737</strain>
    </source>
</reference>
<dbReference type="NCBIfam" id="TIGR00937">
    <property type="entry name" value="2A51"/>
    <property type="match status" value="1"/>
</dbReference>
<feature type="transmembrane region" description="Helical" evidence="7">
    <location>
        <begin position="155"/>
        <end position="182"/>
    </location>
</feature>
<keyword evidence="4 7" id="KW-0812">Transmembrane</keyword>
<evidence type="ECO:0000256" key="3">
    <source>
        <dbReference type="ARBA" id="ARBA00022475"/>
    </source>
</evidence>
<dbReference type="Pfam" id="PF02417">
    <property type="entry name" value="Chromate_transp"/>
    <property type="match status" value="2"/>
</dbReference>
<feature type="transmembrane region" description="Helical" evidence="7">
    <location>
        <begin position="283"/>
        <end position="306"/>
    </location>
</feature>
<proteinExistence type="inferred from homology"/>
<evidence type="ECO:0000256" key="4">
    <source>
        <dbReference type="ARBA" id="ARBA00022692"/>
    </source>
</evidence>
<feature type="transmembrane region" description="Helical" evidence="7">
    <location>
        <begin position="121"/>
        <end position="143"/>
    </location>
</feature>
<sequence length="417" mass="43101">MSDLTHDSSDDPRPARMSLPALFGRFLMFGCLAFGGPVAQIAMIRRDLIERDRWMSPGHFNRLLAVMQVLPGPEAHELCVHLGIRARGRLGGLLAGIGFMLPGLVLMMAAAWAYVTFGPGQAGLAATFLGIQVAVLAVIVRAVHRIGQHILEDRLLWSLAIIAGAATLLGVSFWIVLAGTGLVYGLGHAGRTRLAIAAGLFAATAGAVGLMLAAESGVGWPSLSRPDLGVASTGATQAGAAGILALFLAGLKAGLLTFGGAYTAIPFVRADTVGRGWVSEGQFLDGVALSGVLPAPLVIFCTFVGYVAGGPLGALAITAGVFLPAFAFLMIFYERLERVMDMAGLQTLLAGVAAGVVGIIAATTLQLAWATVPRLPTLWPALPIFAAALAIVYLWKSRFNAVVIVALAGLAGALAFG</sequence>
<accession>A0A7W9FFL3</accession>
<dbReference type="InterPro" id="IPR003370">
    <property type="entry name" value="Chromate_transpt"/>
</dbReference>
<dbReference type="Proteomes" id="UP000545037">
    <property type="component" value="Unassembled WGS sequence"/>
</dbReference>
<evidence type="ECO:0000313" key="8">
    <source>
        <dbReference type="EMBL" id="MBB5747460.1"/>
    </source>
</evidence>
<feature type="transmembrane region" description="Helical" evidence="7">
    <location>
        <begin position="345"/>
        <end position="369"/>
    </location>
</feature>
<evidence type="ECO:0000256" key="6">
    <source>
        <dbReference type="ARBA" id="ARBA00023136"/>
    </source>
</evidence>
<dbReference type="AlphaFoldDB" id="A0A7W9FFL3"/>
<evidence type="ECO:0000256" key="5">
    <source>
        <dbReference type="ARBA" id="ARBA00022989"/>
    </source>
</evidence>
<feature type="transmembrane region" description="Helical" evidence="7">
    <location>
        <begin position="312"/>
        <end position="333"/>
    </location>
</feature>
<keyword evidence="3" id="KW-1003">Cell membrane</keyword>
<comment type="similarity">
    <text evidence="2">Belongs to the chromate ion transporter (CHR) (TC 2.A.51) family.</text>
</comment>
<keyword evidence="5 7" id="KW-1133">Transmembrane helix</keyword>
<dbReference type="PANTHER" id="PTHR33567:SF3">
    <property type="entry name" value="CHROMATE ION TRANSPORTER (EUROFUNG)"/>
    <property type="match status" value="1"/>
</dbReference>
<dbReference type="InterPro" id="IPR014047">
    <property type="entry name" value="Chr_Tranpt_l_chain"/>
</dbReference>
<feature type="transmembrane region" description="Helical" evidence="7">
    <location>
        <begin position="22"/>
        <end position="44"/>
    </location>
</feature>
<feature type="transmembrane region" description="Helical" evidence="7">
    <location>
        <begin position="375"/>
        <end position="394"/>
    </location>
</feature>
<organism evidence="8 9">
    <name type="scientific">Brevundimonas variabilis</name>
    <dbReference type="NCBI Taxonomy" id="74312"/>
    <lineage>
        <taxon>Bacteria</taxon>
        <taxon>Pseudomonadati</taxon>
        <taxon>Pseudomonadota</taxon>
        <taxon>Alphaproteobacteria</taxon>
        <taxon>Caulobacterales</taxon>
        <taxon>Caulobacteraceae</taxon>
        <taxon>Brevundimonas</taxon>
    </lineage>
</organism>
<protein>
    <submittedName>
        <fullName evidence="8">Chromate transporter</fullName>
    </submittedName>
</protein>
<comment type="subcellular location">
    <subcellularLocation>
        <location evidence="1">Cell membrane</location>
        <topology evidence="1">Multi-pass membrane protein</topology>
    </subcellularLocation>
</comment>